<evidence type="ECO:0000313" key="2">
    <source>
        <dbReference type="Proteomes" id="UP000503447"/>
    </source>
</evidence>
<dbReference type="EMBL" id="CP053452">
    <property type="protein sequence ID" value="QJW94071.1"/>
    <property type="molecule type" value="Genomic_DNA"/>
</dbReference>
<dbReference type="KEGG" id="ftj:FTUN_1590"/>
<proteinExistence type="predicted"/>
<sequence length="49" mass="5805">MRNPEWKNEEKRRRSEKAVRRCPFSFVPNSTFRVPRDKTRPPGFEGVGA</sequence>
<evidence type="ECO:0000313" key="1">
    <source>
        <dbReference type="EMBL" id="QJW94071.1"/>
    </source>
</evidence>
<dbReference type="AlphaFoldDB" id="A0A6M5YLC3"/>
<dbReference type="Proteomes" id="UP000503447">
    <property type="component" value="Chromosome"/>
</dbReference>
<organism evidence="1 2">
    <name type="scientific">Frigoriglobus tundricola</name>
    <dbReference type="NCBI Taxonomy" id="2774151"/>
    <lineage>
        <taxon>Bacteria</taxon>
        <taxon>Pseudomonadati</taxon>
        <taxon>Planctomycetota</taxon>
        <taxon>Planctomycetia</taxon>
        <taxon>Gemmatales</taxon>
        <taxon>Gemmataceae</taxon>
        <taxon>Frigoriglobus</taxon>
    </lineage>
</organism>
<accession>A0A6M5YLC3</accession>
<protein>
    <submittedName>
        <fullName evidence="1">Uncharacterized protein</fullName>
    </submittedName>
</protein>
<gene>
    <name evidence="1" type="ORF">FTUN_1590</name>
</gene>
<reference evidence="2" key="1">
    <citation type="submission" date="2020-05" db="EMBL/GenBank/DDBJ databases">
        <title>Frigoriglobus tundricola gen. nov., sp. nov., a psychrotolerant cellulolytic planctomycete of the family Gemmataceae with two divergent copies of 16S rRNA gene.</title>
        <authorList>
            <person name="Kulichevskaya I.S."/>
            <person name="Ivanova A.A."/>
            <person name="Naumoff D.G."/>
            <person name="Beletsky A.V."/>
            <person name="Rijpstra W.I.C."/>
            <person name="Sinninghe Damste J.S."/>
            <person name="Mardanov A.V."/>
            <person name="Ravin N.V."/>
            <person name="Dedysh S.N."/>
        </authorList>
    </citation>
    <scope>NUCLEOTIDE SEQUENCE [LARGE SCALE GENOMIC DNA]</scope>
    <source>
        <strain evidence="2">PL17</strain>
    </source>
</reference>
<name>A0A6M5YLC3_9BACT</name>
<keyword evidence="2" id="KW-1185">Reference proteome</keyword>